<sequence length="344" mass="38456">MHSTTSTAVPLNKPHSCPCPCTLHSLSSQCSSTPRQVPRKVPPDRGVKLIQRSKLSLDVASVDALTPSAIVHTTRGNKIRTIAKRFCFRFFLESRKASETFRKWPNQNPNSKQRLRFETMRRGSNIWISSKWRRSTSSSASQPSTNTPRKTPAVEGTVKTVIGPVYEKFHDVPIELLKFVDRKVEESINELDRHVPSLLKRASSQAFTAAQKAPELARAVASEVQRTGVVDTAKNITKTVYVKYEPTAKELYWQYEPVAEHYAVSAWRSLNRLPLFPQVAEIVVPTAAYWTEKYNQAVCCMAEKGYTVSTYLPLIPTERIVKVFEGAEPGPTVSTDGEAAAVAH</sequence>
<dbReference type="Proteomes" id="UP001415857">
    <property type="component" value="Unassembled WGS sequence"/>
</dbReference>
<protein>
    <recommendedName>
        <fullName evidence="5">Stress-related protein</fullName>
    </recommendedName>
</protein>
<evidence type="ECO:0008006" key="5">
    <source>
        <dbReference type="Google" id="ProtNLM"/>
    </source>
</evidence>
<dbReference type="AlphaFoldDB" id="A0AAP0RSU3"/>
<keyword evidence="4" id="KW-1185">Reference proteome</keyword>
<evidence type="ECO:0000256" key="2">
    <source>
        <dbReference type="SAM" id="MobiDB-lite"/>
    </source>
</evidence>
<dbReference type="PANTHER" id="PTHR33732">
    <property type="entry name" value="REF/SRPP-LIKE PROTEIN OS05G0151300/LOC_OS05G05940"/>
    <property type="match status" value="1"/>
</dbReference>
<evidence type="ECO:0000313" key="3">
    <source>
        <dbReference type="EMBL" id="KAK9281270.1"/>
    </source>
</evidence>
<dbReference type="Pfam" id="PF05755">
    <property type="entry name" value="REF"/>
    <property type="match status" value="1"/>
</dbReference>
<comment type="caution">
    <text evidence="3">The sequence shown here is derived from an EMBL/GenBank/DDBJ whole genome shotgun (WGS) entry which is preliminary data.</text>
</comment>
<evidence type="ECO:0000313" key="4">
    <source>
        <dbReference type="Proteomes" id="UP001415857"/>
    </source>
</evidence>
<evidence type="ECO:0000256" key="1">
    <source>
        <dbReference type="ARBA" id="ARBA00009737"/>
    </source>
</evidence>
<feature type="compositionally biased region" description="Low complexity" evidence="2">
    <location>
        <begin position="135"/>
        <end position="144"/>
    </location>
</feature>
<accession>A0AAP0RSU3</accession>
<feature type="region of interest" description="Disordered" evidence="2">
    <location>
        <begin position="131"/>
        <end position="152"/>
    </location>
</feature>
<organism evidence="3 4">
    <name type="scientific">Liquidambar formosana</name>
    <name type="common">Formosan gum</name>
    <dbReference type="NCBI Taxonomy" id="63359"/>
    <lineage>
        <taxon>Eukaryota</taxon>
        <taxon>Viridiplantae</taxon>
        <taxon>Streptophyta</taxon>
        <taxon>Embryophyta</taxon>
        <taxon>Tracheophyta</taxon>
        <taxon>Spermatophyta</taxon>
        <taxon>Magnoliopsida</taxon>
        <taxon>eudicotyledons</taxon>
        <taxon>Gunneridae</taxon>
        <taxon>Pentapetalae</taxon>
        <taxon>Saxifragales</taxon>
        <taxon>Altingiaceae</taxon>
        <taxon>Liquidambar</taxon>
    </lineage>
</organism>
<dbReference type="InterPro" id="IPR008802">
    <property type="entry name" value="REF"/>
</dbReference>
<reference evidence="3 4" key="1">
    <citation type="journal article" date="2024" name="Plant J.">
        <title>Genome sequences and population genomics reveal climatic adaptation and genomic divergence between two closely related sweetgum species.</title>
        <authorList>
            <person name="Xu W.Q."/>
            <person name="Ren C.Q."/>
            <person name="Zhang X.Y."/>
            <person name="Comes H.P."/>
            <person name="Liu X.H."/>
            <person name="Li Y.G."/>
            <person name="Kettle C.J."/>
            <person name="Jalonen R."/>
            <person name="Gaisberger H."/>
            <person name="Ma Y.Z."/>
            <person name="Qiu Y.X."/>
        </authorList>
    </citation>
    <scope>NUCLEOTIDE SEQUENCE [LARGE SCALE GENOMIC DNA]</scope>
    <source>
        <strain evidence="3">Hangzhou</strain>
    </source>
</reference>
<name>A0AAP0RSU3_LIQFO</name>
<dbReference type="EMBL" id="JBBPBK010000007">
    <property type="protein sequence ID" value="KAK9281270.1"/>
    <property type="molecule type" value="Genomic_DNA"/>
</dbReference>
<comment type="similarity">
    <text evidence="1">Belongs to the REF/SRPP family.</text>
</comment>
<dbReference type="PANTHER" id="PTHR33732:SF3">
    <property type="entry name" value="OS07G0671800 PROTEIN"/>
    <property type="match status" value="1"/>
</dbReference>
<proteinExistence type="inferred from homology"/>
<gene>
    <name evidence="3" type="ORF">L1049_004166</name>
</gene>